<name>A0AAN8Z7D0_9MAGN</name>
<dbReference type="Pfam" id="PF13456">
    <property type="entry name" value="RVT_3"/>
    <property type="match status" value="1"/>
</dbReference>
<dbReference type="SUPFAM" id="SSF53098">
    <property type="entry name" value="Ribonuclease H-like"/>
    <property type="match status" value="1"/>
</dbReference>
<organism evidence="2 3">
    <name type="scientific">Dillenia turbinata</name>
    <dbReference type="NCBI Taxonomy" id="194707"/>
    <lineage>
        <taxon>Eukaryota</taxon>
        <taxon>Viridiplantae</taxon>
        <taxon>Streptophyta</taxon>
        <taxon>Embryophyta</taxon>
        <taxon>Tracheophyta</taxon>
        <taxon>Spermatophyta</taxon>
        <taxon>Magnoliopsida</taxon>
        <taxon>eudicotyledons</taxon>
        <taxon>Gunneridae</taxon>
        <taxon>Pentapetalae</taxon>
        <taxon>Dilleniales</taxon>
        <taxon>Dilleniaceae</taxon>
        <taxon>Dillenia</taxon>
    </lineage>
</organism>
<reference evidence="2 3" key="1">
    <citation type="submission" date="2023-12" db="EMBL/GenBank/DDBJ databases">
        <title>A high-quality genome assembly for Dillenia turbinata (Dilleniales).</title>
        <authorList>
            <person name="Chanderbali A."/>
        </authorList>
    </citation>
    <scope>NUCLEOTIDE SEQUENCE [LARGE SCALE GENOMIC DNA]</scope>
    <source>
        <strain evidence="2">LSX21</strain>
        <tissue evidence="2">Leaf</tissue>
    </source>
</reference>
<evidence type="ECO:0000313" key="3">
    <source>
        <dbReference type="Proteomes" id="UP001370490"/>
    </source>
</evidence>
<protein>
    <submittedName>
        <fullName evidence="2">Ribonuclease H domain</fullName>
    </submittedName>
</protein>
<dbReference type="AlphaFoldDB" id="A0AAN8Z7D0"/>
<gene>
    <name evidence="2" type="ORF">RJ641_005529</name>
</gene>
<comment type="caution">
    <text evidence="2">The sequence shown here is derived from an EMBL/GenBank/DDBJ whole genome shotgun (WGS) entry which is preliminary data.</text>
</comment>
<evidence type="ECO:0000313" key="2">
    <source>
        <dbReference type="EMBL" id="KAK6929324.1"/>
    </source>
</evidence>
<proteinExistence type="predicted"/>
<dbReference type="InterPro" id="IPR053151">
    <property type="entry name" value="RNase_H-like"/>
</dbReference>
<dbReference type="InterPro" id="IPR044730">
    <property type="entry name" value="RNase_H-like_dom_plant"/>
</dbReference>
<dbReference type="PANTHER" id="PTHR47723">
    <property type="entry name" value="OS05G0353850 PROTEIN"/>
    <property type="match status" value="1"/>
</dbReference>
<sequence length="395" mass="45000">MKINTLWRNEGVVELIDLGEDFFLTKFSVKEDYYHALTGVPLLNKSASETGFIELNTKVSTPFVSYVGGWVIIVKTVGRSRQRKADSKVGADRSWLRIEHQLSRIFEGLIKVVGVGQSPEGRHGKGKIDLRRDTSGKLIGQASDEVKKSKREEMSMNEEIRKRGNRRIVEEREDIQREWASGHGPKKRIGGKLRAKKSYKTWSQAFVDRDIGNELLAVWVKWKPPDIGMVKLNSDGSVDPLSKQASTGGVIRREDGNWIRGYMMNIGRVDAMTEELWGLRESLKLTRDLQLRNIQVEEYRDLLNVLGVSGVVHVFREMNICADRLALMGRNSPRGITLMEHLLHELIKFLEEDVTGLGKCHASSRGRILSGSLVKQLQFPTMKEIYQIYPYQSYL</sequence>
<accession>A0AAN8Z7D0</accession>
<dbReference type="PANTHER" id="PTHR47723:SF13">
    <property type="entry name" value="PUTATIVE-RELATED"/>
    <property type="match status" value="1"/>
</dbReference>
<dbReference type="GO" id="GO:0004523">
    <property type="term" value="F:RNA-DNA hybrid ribonuclease activity"/>
    <property type="evidence" value="ECO:0007669"/>
    <property type="project" value="InterPro"/>
</dbReference>
<dbReference type="CDD" id="cd06222">
    <property type="entry name" value="RNase_H_like"/>
    <property type="match status" value="1"/>
</dbReference>
<evidence type="ECO:0000259" key="1">
    <source>
        <dbReference type="Pfam" id="PF13456"/>
    </source>
</evidence>
<dbReference type="InterPro" id="IPR012337">
    <property type="entry name" value="RNaseH-like_sf"/>
</dbReference>
<keyword evidence="3" id="KW-1185">Reference proteome</keyword>
<dbReference type="InterPro" id="IPR002156">
    <property type="entry name" value="RNaseH_domain"/>
</dbReference>
<dbReference type="EMBL" id="JBAMMX010000013">
    <property type="protein sequence ID" value="KAK6929324.1"/>
    <property type="molecule type" value="Genomic_DNA"/>
</dbReference>
<dbReference type="Proteomes" id="UP001370490">
    <property type="component" value="Unassembled WGS sequence"/>
</dbReference>
<dbReference type="GO" id="GO:0003676">
    <property type="term" value="F:nucleic acid binding"/>
    <property type="evidence" value="ECO:0007669"/>
    <property type="project" value="InterPro"/>
</dbReference>
<feature type="domain" description="RNase H type-1" evidence="1">
    <location>
        <begin position="233"/>
        <end position="297"/>
    </location>
</feature>